<dbReference type="Pfam" id="PF08447">
    <property type="entry name" value="PAS_3"/>
    <property type="match status" value="1"/>
</dbReference>
<organism evidence="2 3">
    <name type="scientific">Alteromonas marina</name>
    <dbReference type="NCBI Taxonomy" id="203795"/>
    <lineage>
        <taxon>Bacteria</taxon>
        <taxon>Pseudomonadati</taxon>
        <taxon>Pseudomonadota</taxon>
        <taxon>Gammaproteobacteria</taxon>
        <taxon>Alteromonadales</taxon>
        <taxon>Alteromonadaceae</taxon>
        <taxon>Alteromonas/Salinimonas group</taxon>
        <taxon>Alteromonas</taxon>
    </lineage>
</organism>
<keyword evidence="2" id="KW-0675">Receptor</keyword>
<dbReference type="OrthoDB" id="5675566at2"/>
<evidence type="ECO:0000259" key="1">
    <source>
        <dbReference type="Pfam" id="PF08447"/>
    </source>
</evidence>
<gene>
    <name evidence="2" type="ORF">RJ41_00700</name>
</gene>
<dbReference type="InterPro" id="IPR013655">
    <property type="entry name" value="PAS_fold_3"/>
</dbReference>
<sequence>MTKEIHFSPDEIIVSKTDLNGHITYANRLFMRVCNYPESALLGEPHRLIRHQDMPRGVFYGMWKTLKSKEEFFGFVKNSTYDGNYYWVFANVTPDFENQRPVGYYSVRRVAPKEALIDIVDIYKKMLEIELASDRASAPEKGWQWMVDYCAQKAGTSYDEFILKHYQQYR</sequence>
<dbReference type="InterPro" id="IPR035965">
    <property type="entry name" value="PAS-like_dom_sf"/>
</dbReference>
<dbReference type="SUPFAM" id="SSF55785">
    <property type="entry name" value="PYP-like sensor domain (PAS domain)"/>
    <property type="match status" value="1"/>
</dbReference>
<proteinExistence type="predicted"/>
<evidence type="ECO:0000313" key="2">
    <source>
        <dbReference type="EMBL" id="KHT57883.1"/>
    </source>
</evidence>
<dbReference type="Gene3D" id="3.30.450.20">
    <property type="entry name" value="PAS domain"/>
    <property type="match status" value="1"/>
</dbReference>
<dbReference type="EMBL" id="JWLW01000001">
    <property type="protein sequence ID" value="KHT57883.1"/>
    <property type="molecule type" value="Genomic_DNA"/>
</dbReference>
<dbReference type="AlphaFoldDB" id="A0A0B3YKN8"/>
<name>A0A0B3YKN8_9ALTE</name>
<accession>A0A0B3YKN8</accession>
<dbReference type="InterPro" id="IPR000014">
    <property type="entry name" value="PAS"/>
</dbReference>
<protein>
    <submittedName>
        <fullName evidence="2">Aerotaxis receptor Aer</fullName>
    </submittedName>
</protein>
<feature type="domain" description="PAS fold-3" evidence="1">
    <location>
        <begin position="24"/>
        <end position="107"/>
    </location>
</feature>
<comment type="caution">
    <text evidence="2">The sequence shown here is derived from an EMBL/GenBank/DDBJ whole genome shotgun (WGS) entry which is preliminary data.</text>
</comment>
<evidence type="ECO:0000313" key="3">
    <source>
        <dbReference type="Proteomes" id="UP000031197"/>
    </source>
</evidence>
<dbReference type="Proteomes" id="UP000031197">
    <property type="component" value="Unassembled WGS sequence"/>
</dbReference>
<keyword evidence="3" id="KW-1185">Reference proteome</keyword>
<reference evidence="2 3" key="1">
    <citation type="submission" date="2014-12" db="EMBL/GenBank/DDBJ databases">
        <title>Genome sequencing of Alteromonas marina AD001.</title>
        <authorList>
            <person name="Adrian T.G.S."/>
            <person name="Chan K.G."/>
        </authorList>
    </citation>
    <scope>NUCLEOTIDE SEQUENCE [LARGE SCALE GENOMIC DNA]</scope>
    <source>
        <strain evidence="2 3">AD001</strain>
    </source>
</reference>
<dbReference type="CDD" id="cd00130">
    <property type="entry name" value="PAS"/>
    <property type="match status" value="1"/>
</dbReference>
<dbReference type="NCBIfam" id="TIGR00229">
    <property type="entry name" value="sensory_box"/>
    <property type="match status" value="1"/>
</dbReference>
<dbReference type="RefSeq" id="WP_039216277.1">
    <property type="nucleotide sequence ID" value="NZ_JWLW01000001.1"/>
</dbReference>